<feature type="domain" description="Thioesterase" evidence="3">
    <location>
        <begin position="31"/>
        <end position="105"/>
    </location>
</feature>
<evidence type="ECO:0000259" key="3">
    <source>
        <dbReference type="Pfam" id="PF03061"/>
    </source>
</evidence>
<dbReference type="NCBIfam" id="TIGR00369">
    <property type="entry name" value="unchar_dom_1"/>
    <property type="match status" value="1"/>
</dbReference>
<dbReference type="Pfam" id="PF03061">
    <property type="entry name" value="4HBT"/>
    <property type="match status" value="1"/>
</dbReference>
<evidence type="ECO:0000313" key="4">
    <source>
        <dbReference type="EMBL" id="MCX2980052.1"/>
    </source>
</evidence>
<dbReference type="InterPro" id="IPR039298">
    <property type="entry name" value="ACOT13"/>
</dbReference>
<dbReference type="SUPFAM" id="SSF54637">
    <property type="entry name" value="Thioesterase/thiol ester dehydrase-isomerase"/>
    <property type="match status" value="1"/>
</dbReference>
<organism evidence="4 5">
    <name type="scientific">Candidatus Litorirhabdus singularis</name>
    <dbReference type="NCBI Taxonomy" id="2518993"/>
    <lineage>
        <taxon>Bacteria</taxon>
        <taxon>Pseudomonadati</taxon>
        <taxon>Pseudomonadota</taxon>
        <taxon>Gammaproteobacteria</taxon>
        <taxon>Cellvibrionales</taxon>
        <taxon>Halieaceae</taxon>
        <taxon>Candidatus Litorirhabdus</taxon>
    </lineage>
</organism>
<comment type="similarity">
    <text evidence="1">Belongs to the thioesterase PaaI family.</text>
</comment>
<dbReference type="InterPro" id="IPR003736">
    <property type="entry name" value="PAAI_dom"/>
</dbReference>
<reference evidence="4" key="1">
    <citation type="submission" date="2019-02" db="EMBL/GenBank/DDBJ databases">
        <authorList>
            <person name="Li S.-H."/>
        </authorList>
    </citation>
    <scope>NUCLEOTIDE SEQUENCE</scope>
    <source>
        <strain evidence="4">IMCC14734</strain>
    </source>
</reference>
<dbReference type="Gene3D" id="3.10.129.10">
    <property type="entry name" value="Hotdog Thioesterase"/>
    <property type="match status" value="1"/>
</dbReference>
<comment type="caution">
    <text evidence="4">The sequence shown here is derived from an EMBL/GenBank/DDBJ whole genome shotgun (WGS) entry which is preliminary data.</text>
</comment>
<accession>A0ABT3TCM4</accession>
<evidence type="ECO:0000313" key="5">
    <source>
        <dbReference type="Proteomes" id="UP001143362"/>
    </source>
</evidence>
<keyword evidence="5" id="KW-1185">Reference proteome</keyword>
<dbReference type="EMBL" id="SHNN01000001">
    <property type="protein sequence ID" value="MCX2980052.1"/>
    <property type="molecule type" value="Genomic_DNA"/>
</dbReference>
<dbReference type="CDD" id="cd03443">
    <property type="entry name" value="PaaI_thioesterase"/>
    <property type="match status" value="1"/>
</dbReference>
<dbReference type="InterPro" id="IPR029069">
    <property type="entry name" value="HotDog_dom_sf"/>
</dbReference>
<dbReference type="Proteomes" id="UP001143362">
    <property type="component" value="Unassembled WGS sequence"/>
</dbReference>
<protein>
    <submittedName>
        <fullName evidence="4">PaaI family thioesterase</fullName>
    </submittedName>
</protein>
<dbReference type="InterPro" id="IPR006683">
    <property type="entry name" value="Thioestr_dom"/>
</dbReference>
<dbReference type="PANTHER" id="PTHR21660:SF1">
    <property type="entry name" value="ACYL-COENZYME A THIOESTERASE 13"/>
    <property type="match status" value="1"/>
</dbReference>
<keyword evidence="2" id="KW-0378">Hydrolase</keyword>
<name>A0ABT3TCM4_9GAMM</name>
<proteinExistence type="inferred from homology"/>
<evidence type="ECO:0000256" key="2">
    <source>
        <dbReference type="ARBA" id="ARBA00022801"/>
    </source>
</evidence>
<gene>
    <name evidence="4" type="ORF">EYC98_04135</name>
</gene>
<evidence type="ECO:0000256" key="1">
    <source>
        <dbReference type="ARBA" id="ARBA00008324"/>
    </source>
</evidence>
<sequence length="118" mass="12421">MGAEITAADTTALNCTIRFDISTDYCHSGDIVQGGFVTAMLDAAMSHAAFALEDNILNIASLEIKTTFLEPSRAGVFNATGKLLKVGRSIGFMSGELFNDDGVLTATATTTAKLVRAR</sequence>
<dbReference type="PANTHER" id="PTHR21660">
    <property type="entry name" value="THIOESTERASE SUPERFAMILY MEMBER-RELATED"/>
    <property type="match status" value="1"/>
</dbReference>